<proteinExistence type="predicted"/>
<dbReference type="CDD" id="cd00761">
    <property type="entry name" value="Glyco_tranf_GTA_type"/>
    <property type="match status" value="1"/>
</dbReference>
<dbReference type="PANTHER" id="PTHR22916">
    <property type="entry name" value="GLYCOSYLTRANSFERASE"/>
    <property type="match status" value="1"/>
</dbReference>
<organism evidence="2 3">
    <name type="scientific">Rothia aeria</name>
    <dbReference type="NCBI Taxonomy" id="172042"/>
    <lineage>
        <taxon>Bacteria</taxon>
        <taxon>Bacillati</taxon>
        <taxon>Actinomycetota</taxon>
        <taxon>Actinomycetes</taxon>
        <taxon>Micrococcales</taxon>
        <taxon>Micrococcaceae</taxon>
        <taxon>Rothia</taxon>
    </lineage>
</organism>
<reference evidence="2 3" key="1">
    <citation type="submission" date="2016-10" db="EMBL/GenBank/DDBJ databases">
        <title>Genome sequence of Rothia aeria strain JCM11412.</title>
        <authorList>
            <person name="Nambu T."/>
        </authorList>
    </citation>
    <scope>NUCLEOTIDE SEQUENCE [LARGE SCALE GENOMIC DNA]</scope>
    <source>
        <strain evidence="2 3">JCM 11412</strain>
    </source>
</reference>
<dbReference type="InterPro" id="IPR029044">
    <property type="entry name" value="Nucleotide-diphossugar_trans"/>
</dbReference>
<dbReference type="Proteomes" id="UP000250241">
    <property type="component" value="Chromosome"/>
</dbReference>
<dbReference type="PANTHER" id="PTHR22916:SF3">
    <property type="entry name" value="UDP-GLCNAC:BETAGAL BETA-1,3-N-ACETYLGLUCOSAMINYLTRANSFERASE-LIKE PROTEIN 1"/>
    <property type="match status" value="1"/>
</dbReference>
<accession>A0A2Z5QWW8</accession>
<name>A0A2Z5QWW8_9MICC</name>
<dbReference type="EMBL" id="AP017895">
    <property type="protein sequence ID" value="BAV86880.1"/>
    <property type="molecule type" value="Genomic_DNA"/>
</dbReference>
<evidence type="ECO:0000259" key="1">
    <source>
        <dbReference type="Pfam" id="PF00535"/>
    </source>
</evidence>
<dbReference type="Pfam" id="PF00535">
    <property type="entry name" value="Glycos_transf_2"/>
    <property type="match status" value="1"/>
</dbReference>
<dbReference type="KEGG" id="raj:RA11412_0581"/>
<dbReference type="AlphaFoldDB" id="A0A2Z5QWW8"/>
<evidence type="ECO:0000313" key="2">
    <source>
        <dbReference type="EMBL" id="BAV86880.1"/>
    </source>
</evidence>
<dbReference type="GO" id="GO:0016758">
    <property type="term" value="F:hexosyltransferase activity"/>
    <property type="evidence" value="ECO:0007669"/>
    <property type="project" value="UniProtKB-ARBA"/>
</dbReference>
<evidence type="ECO:0000313" key="3">
    <source>
        <dbReference type="Proteomes" id="UP000250241"/>
    </source>
</evidence>
<keyword evidence="3" id="KW-1185">Reference proteome</keyword>
<protein>
    <recommendedName>
        <fullName evidence="1">Glycosyltransferase 2-like domain-containing protein</fullName>
    </recommendedName>
</protein>
<sequence length="319" mass="35383">MPVYNTADSVVRAIESVLAQTDPDFELLVMIDGSPDNSAQVINDYVAQHPDQRIRVFDNPNNQGVSAVRNQGLDNAHGTWVAFIDSDDAYHPEFLEKLHEAARTHDADIAVCGHTLIDPNTGRTPRRRFPLGAFRGEEAALKLLEDRMTPYLWDKIFRTSTIAKTRFPHDIHRAEDAYFVTAAFTNAQQVVTISDFLYDYTVDAGGLTWGRITPVDESVRLVAYLRDAAGGLTSSPRGRKAMSTSHVLTFLNNAQQALIVGGPDAEAVIKKCRSEFSWSQVFDTVQTRVIYGAAGALLKISPALYRVLYGAYVKRTYGL</sequence>
<dbReference type="Gene3D" id="3.90.550.10">
    <property type="entry name" value="Spore Coat Polysaccharide Biosynthesis Protein SpsA, Chain A"/>
    <property type="match status" value="1"/>
</dbReference>
<gene>
    <name evidence="2" type="ORF">RA11412_0581</name>
</gene>
<dbReference type="InterPro" id="IPR001173">
    <property type="entry name" value="Glyco_trans_2-like"/>
</dbReference>
<dbReference type="SUPFAM" id="SSF53448">
    <property type="entry name" value="Nucleotide-diphospho-sugar transferases"/>
    <property type="match status" value="1"/>
</dbReference>
<feature type="domain" description="Glycosyltransferase 2-like" evidence="1">
    <location>
        <begin position="1"/>
        <end position="135"/>
    </location>
</feature>